<comment type="caution">
    <text evidence="6">The sequence shown here is derived from an EMBL/GenBank/DDBJ whole genome shotgun (WGS) entry which is preliminary data.</text>
</comment>
<keyword evidence="2" id="KW-0645">Protease</keyword>
<proteinExistence type="inferred from homology"/>
<feature type="domain" description="Ubiquitin-like protease family profile" evidence="5">
    <location>
        <begin position="1"/>
        <end position="131"/>
    </location>
</feature>
<evidence type="ECO:0000256" key="1">
    <source>
        <dbReference type="ARBA" id="ARBA00005234"/>
    </source>
</evidence>
<accession>A0ABC8JA32</accession>
<dbReference type="AlphaFoldDB" id="A0ABC8JA32"/>
<dbReference type="InterPro" id="IPR038765">
    <property type="entry name" value="Papain-like_cys_pep_sf"/>
</dbReference>
<dbReference type="Proteomes" id="UP001642260">
    <property type="component" value="Unassembled WGS sequence"/>
</dbReference>
<reference evidence="6 7" key="1">
    <citation type="submission" date="2022-03" db="EMBL/GenBank/DDBJ databases">
        <authorList>
            <person name="Macdonald S."/>
            <person name="Ahmed S."/>
            <person name="Newling K."/>
        </authorList>
    </citation>
    <scope>NUCLEOTIDE SEQUENCE [LARGE SCALE GENOMIC DNA]</scope>
</reference>
<evidence type="ECO:0000259" key="5">
    <source>
        <dbReference type="PROSITE" id="PS50600"/>
    </source>
</evidence>
<dbReference type="Gene3D" id="3.40.395.10">
    <property type="entry name" value="Adenoviral Proteinase, Chain A"/>
    <property type="match status" value="1"/>
</dbReference>
<dbReference type="GO" id="GO:0006508">
    <property type="term" value="P:proteolysis"/>
    <property type="evidence" value="ECO:0007669"/>
    <property type="project" value="UniProtKB-KW"/>
</dbReference>
<keyword evidence="3" id="KW-0378">Hydrolase</keyword>
<keyword evidence="4" id="KW-0472">Membrane</keyword>
<dbReference type="GO" id="GO:0008233">
    <property type="term" value="F:peptidase activity"/>
    <property type="evidence" value="ECO:0007669"/>
    <property type="project" value="UniProtKB-KW"/>
</dbReference>
<evidence type="ECO:0000313" key="7">
    <source>
        <dbReference type="Proteomes" id="UP001642260"/>
    </source>
</evidence>
<sequence>MDATTYIWREKITLRRWKPYRVSFMPAYFFLQIQKAYLLFMGNKRSYELAEILLAYGRGELPPHGWTNKIWGVDVDLLYFPQFFNTMFSAKNHWVSVCVNIIEKAIEVFDSSTGRNMQYLEKLGVMIPRIE</sequence>
<gene>
    <name evidence="6" type="ORF">ERUC_LOCUS8601</name>
</gene>
<evidence type="ECO:0000256" key="2">
    <source>
        <dbReference type="ARBA" id="ARBA00022670"/>
    </source>
</evidence>
<evidence type="ECO:0000256" key="3">
    <source>
        <dbReference type="ARBA" id="ARBA00022801"/>
    </source>
</evidence>
<evidence type="ECO:0000313" key="6">
    <source>
        <dbReference type="EMBL" id="CAH8319963.1"/>
    </source>
</evidence>
<keyword evidence="4" id="KW-1133">Transmembrane helix</keyword>
<dbReference type="Pfam" id="PF02902">
    <property type="entry name" value="Peptidase_C48"/>
    <property type="match status" value="1"/>
</dbReference>
<keyword evidence="4" id="KW-0812">Transmembrane</keyword>
<evidence type="ECO:0000256" key="4">
    <source>
        <dbReference type="SAM" id="Phobius"/>
    </source>
</evidence>
<name>A0ABC8JA32_ERUVS</name>
<keyword evidence="7" id="KW-1185">Reference proteome</keyword>
<feature type="transmembrane region" description="Helical" evidence="4">
    <location>
        <begin position="20"/>
        <end position="40"/>
    </location>
</feature>
<organism evidence="6 7">
    <name type="scientific">Eruca vesicaria subsp. sativa</name>
    <name type="common">Garden rocket</name>
    <name type="synonym">Eruca sativa</name>
    <dbReference type="NCBI Taxonomy" id="29727"/>
    <lineage>
        <taxon>Eukaryota</taxon>
        <taxon>Viridiplantae</taxon>
        <taxon>Streptophyta</taxon>
        <taxon>Embryophyta</taxon>
        <taxon>Tracheophyta</taxon>
        <taxon>Spermatophyta</taxon>
        <taxon>Magnoliopsida</taxon>
        <taxon>eudicotyledons</taxon>
        <taxon>Gunneridae</taxon>
        <taxon>Pentapetalae</taxon>
        <taxon>rosids</taxon>
        <taxon>malvids</taxon>
        <taxon>Brassicales</taxon>
        <taxon>Brassicaceae</taxon>
        <taxon>Brassiceae</taxon>
        <taxon>Eruca</taxon>
    </lineage>
</organism>
<dbReference type="SUPFAM" id="SSF54001">
    <property type="entry name" value="Cysteine proteinases"/>
    <property type="match status" value="1"/>
</dbReference>
<dbReference type="EMBL" id="CAKOAT010089933">
    <property type="protein sequence ID" value="CAH8319963.1"/>
    <property type="molecule type" value="Genomic_DNA"/>
</dbReference>
<protein>
    <recommendedName>
        <fullName evidence="5">Ubiquitin-like protease family profile domain-containing protein</fullName>
    </recommendedName>
</protein>
<dbReference type="PROSITE" id="PS50600">
    <property type="entry name" value="ULP_PROTEASE"/>
    <property type="match status" value="1"/>
</dbReference>
<dbReference type="InterPro" id="IPR003653">
    <property type="entry name" value="Peptidase_C48_C"/>
</dbReference>
<comment type="similarity">
    <text evidence="1">Belongs to the peptidase C48 family.</text>
</comment>